<evidence type="ECO:0000256" key="2">
    <source>
        <dbReference type="SAM" id="SignalP"/>
    </source>
</evidence>
<dbReference type="RefSeq" id="WP_312749072.1">
    <property type="nucleotide sequence ID" value="NZ_CP116968.1"/>
</dbReference>
<feature type="signal peptide" evidence="2">
    <location>
        <begin position="1"/>
        <end position="23"/>
    </location>
</feature>
<feature type="compositionally biased region" description="Basic and acidic residues" evidence="1">
    <location>
        <begin position="60"/>
        <end position="70"/>
    </location>
</feature>
<proteinExistence type="predicted"/>
<accession>A0AA96GPC0</accession>
<keyword evidence="2" id="KW-0732">Signal</keyword>
<organism evidence="3 4">
    <name type="scientific">Candidatus Nitrospira neomarina</name>
    <dbReference type="NCBI Taxonomy" id="3020899"/>
    <lineage>
        <taxon>Bacteria</taxon>
        <taxon>Pseudomonadati</taxon>
        <taxon>Nitrospirota</taxon>
        <taxon>Nitrospiria</taxon>
        <taxon>Nitrospirales</taxon>
        <taxon>Nitrospiraceae</taxon>
        <taxon>Nitrospira</taxon>
    </lineage>
</organism>
<evidence type="ECO:0000256" key="1">
    <source>
        <dbReference type="SAM" id="MobiDB-lite"/>
    </source>
</evidence>
<dbReference type="Proteomes" id="UP001302494">
    <property type="component" value="Chromosome"/>
</dbReference>
<dbReference type="AlphaFoldDB" id="A0AA96GPC0"/>
<dbReference type="KEGG" id="nneo:PQG83_10295"/>
<feature type="compositionally biased region" description="Basic and acidic residues" evidence="1">
    <location>
        <begin position="85"/>
        <end position="96"/>
    </location>
</feature>
<feature type="compositionally biased region" description="Polar residues" evidence="1">
    <location>
        <begin position="97"/>
        <end position="110"/>
    </location>
</feature>
<dbReference type="EMBL" id="CP116968">
    <property type="protein sequence ID" value="WNM64120.1"/>
    <property type="molecule type" value="Genomic_DNA"/>
</dbReference>
<keyword evidence="4" id="KW-1185">Reference proteome</keyword>
<evidence type="ECO:0000313" key="4">
    <source>
        <dbReference type="Proteomes" id="UP001302494"/>
    </source>
</evidence>
<feature type="region of interest" description="Disordered" evidence="1">
    <location>
        <begin position="60"/>
        <end position="110"/>
    </location>
</feature>
<sequence length="110" mass="11880">MTWILSGAFSVLCVVGVSGLSVAGTGTADDLQNQAEERNQAANEAQEREMKNMEDAAENIKETQKERAIEAQRSTQQEAGGIVDQLREGAKGEVNQRSKSINSTIDNLGR</sequence>
<feature type="chain" id="PRO_5041668037" evidence="2">
    <location>
        <begin position="24"/>
        <end position="110"/>
    </location>
</feature>
<name>A0AA96GPC0_9BACT</name>
<reference evidence="3 4" key="1">
    <citation type="submission" date="2023-01" db="EMBL/GenBank/DDBJ databases">
        <title>Cultivation and genomic characterization of new, ubiquitous marine nitrite-oxidizing bacteria from the Nitrospirales.</title>
        <authorList>
            <person name="Mueller A.J."/>
            <person name="Daebeler A."/>
            <person name="Herbold C.W."/>
            <person name="Kirkegaard R.H."/>
            <person name="Daims H."/>
        </authorList>
    </citation>
    <scope>NUCLEOTIDE SEQUENCE [LARGE SCALE GENOMIC DNA]</scope>
    <source>
        <strain evidence="3 4">DK</strain>
    </source>
</reference>
<evidence type="ECO:0000313" key="3">
    <source>
        <dbReference type="EMBL" id="WNM64120.1"/>
    </source>
</evidence>
<protein>
    <submittedName>
        <fullName evidence="3">Uncharacterized protein</fullName>
    </submittedName>
</protein>
<gene>
    <name evidence="3" type="ORF">PQG83_10295</name>
</gene>